<evidence type="ECO:0000313" key="1">
    <source>
        <dbReference type="EMBL" id="JAH14446.1"/>
    </source>
</evidence>
<protein>
    <submittedName>
        <fullName evidence="1">Uncharacterized protein</fullName>
    </submittedName>
</protein>
<name>A0A0E9QC48_ANGAN</name>
<reference evidence="1" key="1">
    <citation type="submission" date="2014-11" db="EMBL/GenBank/DDBJ databases">
        <authorList>
            <person name="Amaro Gonzalez C."/>
        </authorList>
    </citation>
    <scope>NUCLEOTIDE SEQUENCE</scope>
</reference>
<accession>A0A0E9QC48</accession>
<proteinExistence type="predicted"/>
<sequence>MSAHCTVEKKLEFFNIS</sequence>
<reference evidence="1" key="2">
    <citation type="journal article" date="2015" name="Fish Shellfish Immunol.">
        <title>Early steps in the European eel (Anguilla anguilla)-Vibrio vulnificus interaction in the gills: Role of the RtxA13 toxin.</title>
        <authorList>
            <person name="Callol A."/>
            <person name="Pajuelo D."/>
            <person name="Ebbesson L."/>
            <person name="Teles M."/>
            <person name="MacKenzie S."/>
            <person name="Amaro C."/>
        </authorList>
    </citation>
    <scope>NUCLEOTIDE SEQUENCE</scope>
</reference>
<dbReference type="AlphaFoldDB" id="A0A0E9QC48"/>
<dbReference type="EMBL" id="GBXM01094131">
    <property type="protein sequence ID" value="JAH14446.1"/>
    <property type="molecule type" value="Transcribed_RNA"/>
</dbReference>
<organism evidence="1">
    <name type="scientific">Anguilla anguilla</name>
    <name type="common">European freshwater eel</name>
    <name type="synonym">Muraena anguilla</name>
    <dbReference type="NCBI Taxonomy" id="7936"/>
    <lineage>
        <taxon>Eukaryota</taxon>
        <taxon>Metazoa</taxon>
        <taxon>Chordata</taxon>
        <taxon>Craniata</taxon>
        <taxon>Vertebrata</taxon>
        <taxon>Euteleostomi</taxon>
        <taxon>Actinopterygii</taxon>
        <taxon>Neopterygii</taxon>
        <taxon>Teleostei</taxon>
        <taxon>Anguilliformes</taxon>
        <taxon>Anguillidae</taxon>
        <taxon>Anguilla</taxon>
    </lineage>
</organism>